<evidence type="ECO:0000256" key="4">
    <source>
        <dbReference type="ARBA" id="ARBA00022833"/>
    </source>
</evidence>
<dbReference type="PANTHER" id="PTHR18952:SF265">
    <property type="entry name" value="CARBONIC ANHYDRASE"/>
    <property type="match status" value="1"/>
</dbReference>
<feature type="region of interest" description="Disordered" evidence="7">
    <location>
        <begin position="358"/>
        <end position="385"/>
    </location>
</feature>
<evidence type="ECO:0000313" key="12">
    <source>
        <dbReference type="Proteomes" id="UP000011087"/>
    </source>
</evidence>
<dbReference type="GO" id="GO:0004089">
    <property type="term" value="F:carbonate dehydratase activity"/>
    <property type="evidence" value="ECO:0007669"/>
    <property type="project" value="UniProtKB-EC"/>
</dbReference>
<dbReference type="EnsemblProtists" id="EKX50040">
    <property type="protein sequence ID" value="EKX50040"/>
    <property type="gene ID" value="GUITHDRAFT_135711"/>
</dbReference>
<evidence type="ECO:0000256" key="5">
    <source>
        <dbReference type="ARBA" id="ARBA00023239"/>
    </source>
</evidence>
<feature type="transmembrane region" description="Helical" evidence="8">
    <location>
        <begin position="22"/>
        <end position="40"/>
    </location>
</feature>
<dbReference type="EMBL" id="JH992980">
    <property type="protein sequence ID" value="EKX50040.1"/>
    <property type="molecule type" value="Genomic_DNA"/>
</dbReference>
<keyword evidence="8" id="KW-1133">Transmembrane helix</keyword>
<evidence type="ECO:0000313" key="10">
    <source>
        <dbReference type="EMBL" id="EKX50040.1"/>
    </source>
</evidence>
<reference evidence="11" key="3">
    <citation type="submission" date="2016-03" db="UniProtKB">
        <authorList>
            <consortium name="EnsemblProtists"/>
        </authorList>
    </citation>
    <scope>IDENTIFICATION</scope>
</reference>
<dbReference type="PROSITE" id="PS51144">
    <property type="entry name" value="ALPHA_CA_2"/>
    <property type="match status" value="1"/>
</dbReference>
<keyword evidence="4" id="KW-0862">Zinc</keyword>
<dbReference type="OrthoDB" id="429145at2759"/>
<evidence type="ECO:0000256" key="1">
    <source>
        <dbReference type="ARBA" id="ARBA00010718"/>
    </source>
</evidence>
<dbReference type="SUPFAM" id="SSF51069">
    <property type="entry name" value="Carbonic anhydrase"/>
    <property type="match status" value="1"/>
</dbReference>
<dbReference type="HOGENOM" id="CLU_589818_0_0_1"/>
<comment type="catalytic activity">
    <reaction evidence="6">
        <text>hydrogencarbonate + H(+) = CO2 + H2O</text>
        <dbReference type="Rhea" id="RHEA:10748"/>
        <dbReference type="ChEBI" id="CHEBI:15377"/>
        <dbReference type="ChEBI" id="CHEBI:15378"/>
        <dbReference type="ChEBI" id="CHEBI:16526"/>
        <dbReference type="ChEBI" id="CHEBI:17544"/>
        <dbReference type="EC" id="4.2.1.1"/>
    </reaction>
</comment>
<dbReference type="InterPro" id="IPR041891">
    <property type="entry name" value="Alpha_CA_prokaryot-like"/>
</dbReference>
<dbReference type="STRING" id="905079.L1JPB0"/>
<dbReference type="Gene3D" id="3.10.200.10">
    <property type="entry name" value="Alpha carbonic anhydrase"/>
    <property type="match status" value="1"/>
</dbReference>
<dbReference type="SMART" id="SM01057">
    <property type="entry name" value="Carb_anhydrase"/>
    <property type="match status" value="1"/>
</dbReference>
<evidence type="ECO:0000256" key="6">
    <source>
        <dbReference type="ARBA" id="ARBA00048348"/>
    </source>
</evidence>
<dbReference type="GO" id="GO:0008270">
    <property type="term" value="F:zinc ion binding"/>
    <property type="evidence" value="ECO:0007669"/>
    <property type="project" value="InterPro"/>
</dbReference>
<name>L1JPB0_GUITC</name>
<feature type="compositionally biased region" description="Basic and acidic residues" evidence="7">
    <location>
        <begin position="376"/>
        <end position="385"/>
    </location>
</feature>
<proteinExistence type="inferred from homology"/>
<dbReference type="InterPro" id="IPR036398">
    <property type="entry name" value="CA_dom_sf"/>
</dbReference>
<accession>L1JPB0</accession>
<protein>
    <recommendedName>
        <fullName evidence="2">carbonic anhydrase</fullName>
        <ecNumber evidence="2">4.2.1.1</ecNumber>
    </recommendedName>
</protein>
<evidence type="ECO:0000256" key="8">
    <source>
        <dbReference type="SAM" id="Phobius"/>
    </source>
</evidence>
<feature type="domain" description="Alpha-carbonic anhydrase" evidence="9">
    <location>
        <begin position="62"/>
        <end position="315"/>
    </location>
</feature>
<comment type="similarity">
    <text evidence="1">Belongs to the alpha-carbonic anhydrase family.</text>
</comment>
<keyword evidence="8" id="KW-0472">Membrane</keyword>
<dbReference type="PaxDb" id="55529-EKX50040"/>
<keyword evidence="8" id="KW-0812">Transmembrane</keyword>
<sequence length="464" mass="51103">MDQCVAPTSSSNAEVLRNYRKLLLTSLAALGCVALVVFLAKDGAIEEDRSALFSPFQRKQSLHWEFRGEDGPSTWGKYYFTCDVGMEQSPVNIESSHAEATPLPAMKWDFKGKMISVHQKEETYDSHKFDLKDHEKPTLQMEEGGPVYTLQQIQVHAPSENKIDGTQFDVEVQFWHMAPGPKYMVISSMLKRGGSRCEGIGSFLCWDLTVGLSSPLFVDQISKILQKSVFRYNELEPAISFESIRESLAPTGNMSSFFRFNGSLTQPPCTEGVLWNILRDPIPIFYYDADEISQDLAPNNRPIQPLSDRVVQAAIPEVGGGQGAAAAARGPRATLQVVRGRRNGKMLTGGDVVQSHGSVQQSLLRLGKRRSAARGGSRESLKTEVHDIKEAESALIRKAEQIREAEEKHKSTPPAAKEAGKAAQGKPALSSAPPQTHKEKTQLAASKAQATSREKSLSQVVFVF</sequence>
<keyword evidence="12" id="KW-1185">Reference proteome</keyword>
<dbReference type="PANTHER" id="PTHR18952">
    <property type="entry name" value="CARBONIC ANHYDRASE"/>
    <property type="match status" value="1"/>
</dbReference>
<dbReference type="AlphaFoldDB" id="L1JPB0"/>
<dbReference type="Proteomes" id="UP000011087">
    <property type="component" value="Unassembled WGS sequence"/>
</dbReference>
<keyword evidence="3" id="KW-0479">Metal-binding</keyword>
<dbReference type="RefSeq" id="XP_005837020.1">
    <property type="nucleotide sequence ID" value="XM_005836963.1"/>
</dbReference>
<reference evidence="10 12" key="1">
    <citation type="journal article" date="2012" name="Nature">
        <title>Algal genomes reveal evolutionary mosaicism and the fate of nucleomorphs.</title>
        <authorList>
            <consortium name="DOE Joint Genome Institute"/>
            <person name="Curtis B.A."/>
            <person name="Tanifuji G."/>
            <person name="Burki F."/>
            <person name="Gruber A."/>
            <person name="Irimia M."/>
            <person name="Maruyama S."/>
            <person name="Arias M.C."/>
            <person name="Ball S.G."/>
            <person name="Gile G.H."/>
            <person name="Hirakawa Y."/>
            <person name="Hopkins J.F."/>
            <person name="Kuo A."/>
            <person name="Rensing S.A."/>
            <person name="Schmutz J."/>
            <person name="Symeonidi A."/>
            <person name="Elias M."/>
            <person name="Eveleigh R.J."/>
            <person name="Herman E.K."/>
            <person name="Klute M.J."/>
            <person name="Nakayama T."/>
            <person name="Obornik M."/>
            <person name="Reyes-Prieto A."/>
            <person name="Armbrust E.V."/>
            <person name="Aves S.J."/>
            <person name="Beiko R.G."/>
            <person name="Coutinho P."/>
            <person name="Dacks J.B."/>
            <person name="Durnford D.G."/>
            <person name="Fast N.M."/>
            <person name="Green B.R."/>
            <person name="Grisdale C.J."/>
            <person name="Hempel F."/>
            <person name="Henrissat B."/>
            <person name="Hoppner M.P."/>
            <person name="Ishida K."/>
            <person name="Kim E."/>
            <person name="Koreny L."/>
            <person name="Kroth P.G."/>
            <person name="Liu Y."/>
            <person name="Malik S.B."/>
            <person name="Maier U.G."/>
            <person name="McRose D."/>
            <person name="Mock T."/>
            <person name="Neilson J.A."/>
            <person name="Onodera N.T."/>
            <person name="Poole A.M."/>
            <person name="Pritham E.J."/>
            <person name="Richards T.A."/>
            <person name="Rocap G."/>
            <person name="Roy S.W."/>
            <person name="Sarai C."/>
            <person name="Schaack S."/>
            <person name="Shirato S."/>
            <person name="Slamovits C.H."/>
            <person name="Spencer D.F."/>
            <person name="Suzuki S."/>
            <person name="Worden A.Z."/>
            <person name="Zauner S."/>
            <person name="Barry K."/>
            <person name="Bell C."/>
            <person name="Bharti A.K."/>
            <person name="Crow J.A."/>
            <person name="Grimwood J."/>
            <person name="Kramer R."/>
            <person name="Lindquist E."/>
            <person name="Lucas S."/>
            <person name="Salamov A."/>
            <person name="McFadden G.I."/>
            <person name="Lane C.E."/>
            <person name="Keeling P.J."/>
            <person name="Gray M.W."/>
            <person name="Grigoriev I.V."/>
            <person name="Archibald J.M."/>
        </authorList>
    </citation>
    <scope>NUCLEOTIDE SEQUENCE</scope>
    <source>
        <strain evidence="10 12">CCMP2712</strain>
    </source>
</reference>
<evidence type="ECO:0000259" key="9">
    <source>
        <dbReference type="PROSITE" id="PS51144"/>
    </source>
</evidence>
<dbReference type="EC" id="4.2.1.1" evidence="2"/>
<dbReference type="Pfam" id="PF00194">
    <property type="entry name" value="Carb_anhydrase"/>
    <property type="match status" value="1"/>
</dbReference>
<evidence type="ECO:0000256" key="2">
    <source>
        <dbReference type="ARBA" id="ARBA00012925"/>
    </source>
</evidence>
<dbReference type="KEGG" id="gtt:GUITHDRAFT_135711"/>
<reference evidence="12" key="2">
    <citation type="submission" date="2012-11" db="EMBL/GenBank/DDBJ databases">
        <authorList>
            <person name="Kuo A."/>
            <person name="Curtis B.A."/>
            <person name="Tanifuji G."/>
            <person name="Burki F."/>
            <person name="Gruber A."/>
            <person name="Irimia M."/>
            <person name="Maruyama S."/>
            <person name="Arias M.C."/>
            <person name="Ball S.G."/>
            <person name="Gile G.H."/>
            <person name="Hirakawa Y."/>
            <person name="Hopkins J.F."/>
            <person name="Rensing S.A."/>
            <person name="Schmutz J."/>
            <person name="Symeonidi A."/>
            <person name="Elias M."/>
            <person name="Eveleigh R.J."/>
            <person name="Herman E.K."/>
            <person name="Klute M.J."/>
            <person name="Nakayama T."/>
            <person name="Obornik M."/>
            <person name="Reyes-Prieto A."/>
            <person name="Armbrust E.V."/>
            <person name="Aves S.J."/>
            <person name="Beiko R.G."/>
            <person name="Coutinho P."/>
            <person name="Dacks J.B."/>
            <person name="Durnford D.G."/>
            <person name="Fast N.M."/>
            <person name="Green B.R."/>
            <person name="Grisdale C."/>
            <person name="Hempe F."/>
            <person name="Henrissat B."/>
            <person name="Hoppner M.P."/>
            <person name="Ishida K.-I."/>
            <person name="Kim E."/>
            <person name="Koreny L."/>
            <person name="Kroth P.G."/>
            <person name="Liu Y."/>
            <person name="Malik S.-B."/>
            <person name="Maier U.G."/>
            <person name="McRose D."/>
            <person name="Mock T."/>
            <person name="Neilson J.A."/>
            <person name="Onodera N.T."/>
            <person name="Poole A.M."/>
            <person name="Pritham E.J."/>
            <person name="Richards T.A."/>
            <person name="Rocap G."/>
            <person name="Roy S.W."/>
            <person name="Sarai C."/>
            <person name="Schaack S."/>
            <person name="Shirato S."/>
            <person name="Slamovits C.H."/>
            <person name="Spencer D.F."/>
            <person name="Suzuki S."/>
            <person name="Worden A.Z."/>
            <person name="Zauner S."/>
            <person name="Barry K."/>
            <person name="Bell C."/>
            <person name="Bharti A.K."/>
            <person name="Crow J.A."/>
            <person name="Grimwood J."/>
            <person name="Kramer R."/>
            <person name="Lindquist E."/>
            <person name="Lucas S."/>
            <person name="Salamov A."/>
            <person name="McFadden G.I."/>
            <person name="Lane C.E."/>
            <person name="Keeling P.J."/>
            <person name="Gray M.W."/>
            <person name="Grigoriev I.V."/>
            <person name="Archibald J.M."/>
        </authorList>
    </citation>
    <scope>NUCLEOTIDE SEQUENCE</scope>
    <source>
        <strain evidence="12">CCMP2712</strain>
    </source>
</reference>
<dbReference type="eggNOG" id="KOG0382">
    <property type="taxonomic scope" value="Eukaryota"/>
</dbReference>
<keyword evidence="5" id="KW-0456">Lyase</keyword>
<dbReference type="GeneID" id="17306768"/>
<feature type="compositionally biased region" description="Low complexity" evidence="7">
    <location>
        <begin position="413"/>
        <end position="428"/>
    </location>
</feature>
<dbReference type="InterPro" id="IPR023561">
    <property type="entry name" value="Carbonic_anhydrase_a-class"/>
</dbReference>
<evidence type="ECO:0000256" key="3">
    <source>
        <dbReference type="ARBA" id="ARBA00022723"/>
    </source>
</evidence>
<dbReference type="CDD" id="cd03124">
    <property type="entry name" value="alpha_CA_prokaryotic_like"/>
    <property type="match status" value="1"/>
</dbReference>
<dbReference type="OMA" id="PINDRRI"/>
<organism evidence="10">
    <name type="scientific">Guillardia theta (strain CCMP2712)</name>
    <name type="common">Cryptophyte</name>
    <dbReference type="NCBI Taxonomy" id="905079"/>
    <lineage>
        <taxon>Eukaryota</taxon>
        <taxon>Cryptophyceae</taxon>
        <taxon>Pyrenomonadales</taxon>
        <taxon>Geminigeraceae</taxon>
        <taxon>Guillardia</taxon>
    </lineage>
</organism>
<feature type="region of interest" description="Disordered" evidence="7">
    <location>
        <begin position="403"/>
        <end position="464"/>
    </location>
</feature>
<dbReference type="InterPro" id="IPR001148">
    <property type="entry name" value="CA_dom"/>
</dbReference>
<evidence type="ECO:0000256" key="7">
    <source>
        <dbReference type="SAM" id="MobiDB-lite"/>
    </source>
</evidence>
<gene>
    <name evidence="10" type="ORF">GUITHDRAFT_135711</name>
</gene>
<evidence type="ECO:0000313" key="11">
    <source>
        <dbReference type="EnsemblProtists" id="EKX50040"/>
    </source>
</evidence>